<dbReference type="InterPro" id="IPR036322">
    <property type="entry name" value="WD40_repeat_dom_sf"/>
</dbReference>
<dbReference type="OrthoDB" id="10263272at2759"/>
<dbReference type="Proteomes" id="UP000000311">
    <property type="component" value="Unassembled WGS sequence"/>
</dbReference>
<gene>
    <name evidence="1" type="ORF">EAG_14347</name>
</gene>
<proteinExistence type="predicted"/>
<protein>
    <submittedName>
        <fullName evidence="1">Uncharacterized protein</fullName>
    </submittedName>
</protein>
<dbReference type="AlphaFoldDB" id="E2AZW8"/>
<organism evidence="2">
    <name type="scientific">Camponotus floridanus</name>
    <name type="common">Florida carpenter ant</name>
    <dbReference type="NCBI Taxonomy" id="104421"/>
    <lineage>
        <taxon>Eukaryota</taxon>
        <taxon>Metazoa</taxon>
        <taxon>Ecdysozoa</taxon>
        <taxon>Arthropoda</taxon>
        <taxon>Hexapoda</taxon>
        <taxon>Insecta</taxon>
        <taxon>Pterygota</taxon>
        <taxon>Neoptera</taxon>
        <taxon>Endopterygota</taxon>
        <taxon>Hymenoptera</taxon>
        <taxon>Apocrita</taxon>
        <taxon>Aculeata</taxon>
        <taxon>Formicoidea</taxon>
        <taxon>Formicidae</taxon>
        <taxon>Formicinae</taxon>
        <taxon>Camponotus</taxon>
    </lineage>
</organism>
<dbReference type="STRING" id="104421.E2AZW8"/>
<keyword evidence="2" id="KW-1185">Reference proteome</keyword>
<evidence type="ECO:0000313" key="1">
    <source>
        <dbReference type="EMBL" id="EFN61017.1"/>
    </source>
</evidence>
<accession>E2AZW8</accession>
<dbReference type="Gene3D" id="2.130.10.10">
    <property type="entry name" value="YVTN repeat-like/Quinoprotein amine dehydrogenase"/>
    <property type="match status" value="1"/>
</dbReference>
<dbReference type="InParanoid" id="E2AZW8"/>
<dbReference type="EMBL" id="GL444280">
    <property type="protein sequence ID" value="EFN61017.1"/>
    <property type="molecule type" value="Genomic_DNA"/>
</dbReference>
<name>E2AZW8_CAMFO</name>
<dbReference type="SUPFAM" id="SSF50978">
    <property type="entry name" value="WD40 repeat-like"/>
    <property type="match status" value="1"/>
</dbReference>
<evidence type="ECO:0000313" key="2">
    <source>
        <dbReference type="Proteomes" id="UP000000311"/>
    </source>
</evidence>
<reference evidence="1 2" key="1">
    <citation type="journal article" date="2010" name="Science">
        <title>Genomic comparison of the ants Camponotus floridanus and Harpegnathos saltator.</title>
        <authorList>
            <person name="Bonasio R."/>
            <person name="Zhang G."/>
            <person name="Ye C."/>
            <person name="Mutti N.S."/>
            <person name="Fang X."/>
            <person name="Qin N."/>
            <person name="Donahue G."/>
            <person name="Yang P."/>
            <person name="Li Q."/>
            <person name="Li C."/>
            <person name="Zhang P."/>
            <person name="Huang Z."/>
            <person name="Berger S.L."/>
            <person name="Reinberg D."/>
            <person name="Wang J."/>
            <person name="Liebig J."/>
        </authorList>
    </citation>
    <scope>NUCLEOTIDE SEQUENCE [LARGE SCALE GENOMIC DNA]</scope>
    <source>
        <strain evidence="2">C129</strain>
    </source>
</reference>
<dbReference type="InterPro" id="IPR015943">
    <property type="entry name" value="WD40/YVTN_repeat-like_dom_sf"/>
</dbReference>
<sequence>MKTRIHKLQDIHKQIELLNITHQREAWRALMAEQTIIPDLNQIKILHYSNSTMQSQNLQRTESKEERKWKCTPRKKTLIGNVEKILCLDSSEEDNKVGLIDWSCNGLISFGNQNGISICNRDGIELGMCKEKNAKVVKWSNDGSKLAICTSLRIILYDLEKEKSIWNISSKCLRALPHSNHCICWSFDDRYIVIGRSLMLWNVNKKTIIDHKSVKSYDFRVENLVWNKLSGELVVHWTYREGNKRYSIVPVLASFDRIVDALPLKHQTHISFLKFNGTHEELITCDNEVFSIWNFFGEKSQYGRQVPLYNSTRQKQGVLNRNPIR</sequence>